<dbReference type="RefSeq" id="WP_161489963.1">
    <property type="nucleotide sequence ID" value="NZ_JQSG02000003.1"/>
</dbReference>
<sequence length="51" mass="5779">MSTALDAHLEAATRQTANNHRNRYLQKSDTLADVHVVLDISRDRHGRAIHC</sequence>
<organism evidence="1 2">
    <name type="scientific">Acidihalobacter prosperus</name>
    <dbReference type="NCBI Taxonomy" id="160660"/>
    <lineage>
        <taxon>Bacteria</taxon>
        <taxon>Pseudomonadati</taxon>
        <taxon>Pseudomonadota</taxon>
        <taxon>Gammaproteobacteria</taxon>
        <taxon>Chromatiales</taxon>
        <taxon>Ectothiorhodospiraceae</taxon>
        <taxon>Acidihalobacter</taxon>
    </lineage>
</organism>
<name>A0A1A6C556_9GAMM</name>
<dbReference type="Proteomes" id="UP000029273">
    <property type="component" value="Unassembled WGS sequence"/>
</dbReference>
<gene>
    <name evidence="1" type="ORF">Thpro_022021</name>
</gene>
<accession>A0A1A6C556</accession>
<keyword evidence="2" id="KW-1185">Reference proteome</keyword>
<dbReference type="AlphaFoldDB" id="A0A1A6C556"/>
<evidence type="ECO:0000313" key="2">
    <source>
        <dbReference type="Proteomes" id="UP000029273"/>
    </source>
</evidence>
<reference evidence="1 2" key="1">
    <citation type="journal article" date="2014" name="Genome Announc.">
        <title>Draft Genome Sequence of the Iron-Oxidizing, Acidophilic, and Halotolerant 'Thiobacillus prosperus' Type Strain DSM 5130.</title>
        <authorList>
            <person name="Ossandon F.J."/>
            <person name="Cardenas J.P."/>
            <person name="Corbett M."/>
            <person name="Quatrini R."/>
            <person name="Holmes D.S."/>
            <person name="Watkin E."/>
        </authorList>
    </citation>
    <scope>NUCLEOTIDE SEQUENCE [LARGE SCALE GENOMIC DNA]</scope>
    <source>
        <strain evidence="1 2">DSM 5130</strain>
    </source>
</reference>
<proteinExistence type="predicted"/>
<dbReference type="EMBL" id="JQSG02000003">
    <property type="protein sequence ID" value="OBS09693.1"/>
    <property type="molecule type" value="Genomic_DNA"/>
</dbReference>
<comment type="caution">
    <text evidence="1">The sequence shown here is derived from an EMBL/GenBank/DDBJ whole genome shotgun (WGS) entry which is preliminary data.</text>
</comment>
<protein>
    <submittedName>
        <fullName evidence="1">Uncharacterized protein</fullName>
    </submittedName>
</protein>
<evidence type="ECO:0000313" key="1">
    <source>
        <dbReference type="EMBL" id="OBS09693.1"/>
    </source>
</evidence>